<dbReference type="OrthoDB" id="5119868at2"/>
<proteinExistence type="predicted"/>
<accession>A0A3E0VGK0</accession>
<evidence type="ECO:0000313" key="1">
    <source>
        <dbReference type="EMBL" id="RFA08765.1"/>
    </source>
</evidence>
<comment type="caution">
    <text evidence="1">The sequence shown here is derived from an EMBL/GenBank/DDBJ whole genome shotgun (WGS) entry which is preliminary data.</text>
</comment>
<protein>
    <submittedName>
        <fullName evidence="1">Uncharacterized protein</fullName>
    </submittedName>
</protein>
<keyword evidence="2" id="KW-1185">Reference proteome</keyword>
<name>A0A3E0VGK0_9MICO</name>
<dbReference type="RefSeq" id="WP_116414169.1">
    <property type="nucleotide sequence ID" value="NZ_NBWZ01000001.1"/>
</dbReference>
<sequence length="129" mass="13761">MQVLIVLAVLIVVAGLFLAVRAHRHMTETWLLRKGTRAPGQAVTVAPPLSAGLISRLATTVTIISYTSADGAARSLVPRSGAATFKIAGASGGVTVLYDGAHPLKEDRIRVGFGRTPERWHRVRIRQAA</sequence>
<reference evidence="1 2" key="1">
    <citation type="submission" date="2017-04" db="EMBL/GenBank/DDBJ databases">
        <title>Comparative genome analysis of Subtercola boreus.</title>
        <authorList>
            <person name="Cho Y.-J."/>
            <person name="Cho A."/>
            <person name="Kim O.-S."/>
            <person name="Lee J.-I."/>
        </authorList>
    </citation>
    <scope>NUCLEOTIDE SEQUENCE [LARGE SCALE GENOMIC DNA]</scope>
    <source>
        <strain evidence="1 2">K300</strain>
    </source>
</reference>
<evidence type="ECO:0000313" key="2">
    <source>
        <dbReference type="Proteomes" id="UP000256486"/>
    </source>
</evidence>
<dbReference type="Proteomes" id="UP000256486">
    <property type="component" value="Unassembled WGS sequence"/>
</dbReference>
<dbReference type="AlphaFoldDB" id="A0A3E0VGK0"/>
<organism evidence="1 2">
    <name type="scientific">Subtercola boreus</name>
    <dbReference type="NCBI Taxonomy" id="120213"/>
    <lineage>
        <taxon>Bacteria</taxon>
        <taxon>Bacillati</taxon>
        <taxon>Actinomycetota</taxon>
        <taxon>Actinomycetes</taxon>
        <taxon>Micrococcales</taxon>
        <taxon>Microbacteriaceae</taxon>
        <taxon>Subtercola</taxon>
    </lineage>
</organism>
<dbReference type="EMBL" id="NBWZ01000001">
    <property type="protein sequence ID" value="RFA08765.1"/>
    <property type="molecule type" value="Genomic_DNA"/>
</dbReference>
<gene>
    <name evidence="1" type="ORF">B7R54_05640</name>
</gene>